<keyword evidence="3" id="KW-0560">Oxidoreductase</keyword>
<keyword evidence="5" id="KW-0503">Monooxygenase</keyword>
<organism evidence="5 6">
    <name type="scientific">Elsinoe australis</name>
    <dbReference type="NCBI Taxonomy" id="40998"/>
    <lineage>
        <taxon>Eukaryota</taxon>
        <taxon>Fungi</taxon>
        <taxon>Dikarya</taxon>
        <taxon>Ascomycota</taxon>
        <taxon>Pezizomycotina</taxon>
        <taxon>Dothideomycetes</taxon>
        <taxon>Dothideomycetidae</taxon>
        <taxon>Myriangiales</taxon>
        <taxon>Elsinoaceae</taxon>
        <taxon>Elsinoe</taxon>
    </lineage>
</organism>
<dbReference type="Gene3D" id="3.30.9.10">
    <property type="entry name" value="D-Amino Acid Oxidase, subunit A, domain 2"/>
    <property type="match status" value="1"/>
</dbReference>
<dbReference type="GO" id="GO:0004497">
    <property type="term" value="F:monooxygenase activity"/>
    <property type="evidence" value="ECO:0007669"/>
    <property type="project" value="UniProtKB-KW"/>
</dbReference>
<protein>
    <submittedName>
        <fullName evidence="5">Ubiquinone biosynthesis monooxygenase COQ6, mitochondrial</fullName>
    </submittedName>
</protein>
<proteinExistence type="predicted"/>
<dbReference type="Pfam" id="PF01494">
    <property type="entry name" value="FAD_binding_3"/>
    <property type="match status" value="1"/>
</dbReference>
<dbReference type="Gene3D" id="3.50.50.60">
    <property type="entry name" value="FAD/NAD(P)-binding domain"/>
    <property type="match status" value="1"/>
</dbReference>
<dbReference type="STRING" id="40998.A0A2P7ZZY4"/>
<dbReference type="InterPro" id="IPR002938">
    <property type="entry name" value="FAD-bd"/>
</dbReference>
<dbReference type="InterPro" id="IPR036188">
    <property type="entry name" value="FAD/NAD-bd_sf"/>
</dbReference>
<dbReference type="PANTHER" id="PTHR46865">
    <property type="entry name" value="OXIDOREDUCTASE-RELATED"/>
    <property type="match status" value="1"/>
</dbReference>
<dbReference type="GO" id="GO:0071949">
    <property type="term" value="F:FAD binding"/>
    <property type="evidence" value="ECO:0007669"/>
    <property type="project" value="InterPro"/>
</dbReference>
<evidence type="ECO:0000313" key="6">
    <source>
        <dbReference type="Proteomes" id="UP000243723"/>
    </source>
</evidence>
<keyword evidence="5" id="KW-0830">Ubiquinone</keyword>
<gene>
    <name evidence="5" type="ORF">B9Z65_7573</name>
</gene>
<sequence>MANGSALVIGGGIAGPVLAYWLAKGGFEVTIIERSPNLFKSGQGIDVEGPAREIVRRMNVEERIKERTTGEEGFALIDDDANEIASIGGGLTRSLEIMRGNLAEIFINAATSLPAVTIHWGTSATSITQDPSKVNVTFNDSTTHTYDVVIGADGLRSKTRRLIFPSQESTCFAARDQYIAYFSMPRQPHDARKARWQNAPGGRSVLVRPAHKTISSAYLNLAAASPQLESAIESRDVDQQKAALKDIFGDITGEGPRVIREMMACEDFYFERIAQVKLPSWSSGRCGLVGDAAYAPSPITGEGTNLALVGAYVLAGELSQTPSDPGAAFKRYEDRLRKFVDKAQTIPLGGISPKLINPESGWGIWLLRTVFAFFVWTGIWKLADPGEPEGIELPDYEGMWVSKWEGQGATGK</sequence>
<dbReference type="Proteomes" id="UP000243723">
    <property type="component" value="Unassembled WGS sequence"/>
</dbReference>
<keyword evidence="2" id="KW-0274">FAD</keyword>
<accession>A0A2P7ZZY4</accession>
<dbReference type="SUPFAM" id="SSF51905">
    <property type="entry name" value="FAD/NAD(P)-binding domain"/>
    <property type="match status" value="1"/>
</dbReference>
<dbReference type="OrthoDB" id="655030at2759"/>
<evidence type="ECO:0000256" key="3">
    <source>
        <dbReference type="ARBA" id="ARBA00023002"/>
    </source>
</evidence>
<dbReference type="AlphaFoldDB" id="A0A2P7ZZY4"/>
<reference evidence="5 6" key="1">
    <citation type="submission" date="2017-05" db="EMBL/GenBank/DDBJ databases">
        <title>Draft genome sequence of Elsinoe australis.</title>
        <authorList>
            <person name="Cheng Q."/>
        </authorList>
    </citation>
    <scope>NUCLEOTIDE SEQUENCE [LARGE SCALE GENOMIC DNA]</scope>
    <source>
        <strain evidence="5 6">NL1</strain>
    </source>
</reference>
<evidence type="ECO:0000259" key="4">
    <source>
        <dbReference type="Pfam" id="PF01494"/>
    </source>
</evidence>
<evidence type="ECO:0000313" key="5">
    <source>
        <dbReference type="EMBL" id="PSK53767.1"/>
    </source>
</evidence>
<dbReference type="PANTHER" id="PTHR46865:SF2">
    <property type="entry name" value="MONOOXYGENASE"/>
    <property type="match status" value="1"/>
</dbReference>
<feature type="domain" description="FAD-binding" evidence="4">
    <location>
        <begin position="6"/>
        <end position="321"/>
    </location>
</feature>
<dbReference type="InterPro" id="IPR051704">
    <property type="entry name" value="FAD_aromatic-hydroxylase"/>
</dbReference>
<comment type="caution">
    <text evidence="5">The sequence shown here is derived from an EMBL/GenBank/DDBJ whole genome shotgun (WGS) entry which is preliminary data.</text>
</comment>
<keyword evidence="6" id="KW-1185">Reference proteome</keyword>
<evidence type="ECO:0000256" key="1">
    <source>
        <dbReference type="ARBA" id="ARBA00022630"/>
    </source>
</evidence>
<evidence type="ECO:0000256" key="2">
    <source>
        <dbReference type="ARBA" id="ARBA00022827"/>
    </source>
</evidence>
<name>A0A2P7ZZY4_9PEZI</name>
<dbReference type="PRINTS" id="PR00420">
    <property type="entry name" value="RNGMNOXGNASE"/>
</dbReference>
<dbReference type="EMBL" id="NHZQ01000087">
    <property type="protein sequence ID" value="PSK53767.1"/>
    <property type="molecule type" value="Genomic_DNA"/>
</dbReference>
<keyword evidence="1" id="KW-0285">Flavoprotein</keyword>